<feature type="compositionally biased region" description="Basic residues" evidence="1">
    <location>
        <begin position="103"/>
        <end position="116"/>
    </location>
</feature>
<dbReference type="OrthoDB" id="3229208at2759"/>
<organism evidence="2">
    <name type="scientific">Dichomitus squalens</name>
    <dbReference type="NCBI Taxonomy" id="114155"/>
    <lineage>
        <taxon>Eukaryota</taxon>
        <taxon>Fungi</taxon>
        <taxon>Dikarya</taxon>
        <taxon>Basidiomycota</taxon>
        <taxon>Agaricomycotina</taxon>
        <taxon>Agaricomycetes</taxon>
        <taxon>Polyporales</taxon>
        <taxon>Polyporaceae</taxon>
        <taxon>Dichomitus</taxon>
    </lineage>
</organism>
<reference evidence="2" key="1">
    <citation type="submission" date="2019-01" db="EMBL/GenBank/DDBJ databases">
        <title>Draft genome sequences of three monokaryotic isolates of the white-rot basidiomycete fungus Dichomitus squalens.</title>
        <authorList>
            <consortium name="DOE Joint Genome Institute"/>
            <person name="Lopez S.C."/>
            <person name="Andreopoulos B."/>
            <person name="Pangilinan J."/>
            <person name="Lipzen A."/>
            <person name="Riley R."/>
            <person name="Ahrendt S."/>
            <person name="Ng V."/>
            <person name="Barry K."/>
            <person name="Daum C."/>
            <person name="Grigoriev I.V."/>
            <person name="Hilden K.S."/>
            <person name="Makela M.R."/>
            <person name="de Vries R.P."/>
        </authorList>
    </citation>
    <scope>NUCLEOTIDE SEQUENCE [LARGE SCALE GENOMIC DNA]</scope>
    <source>
        <strain evidence="2">OM18370.1</strain>
    </source>
</reference>
<dbReference type="AlphaFoldDB" id="A0A4Q9N3D2"/>
<dbReference type="Proteomes" id="UP000292957">
    <property type="component" value="Unassembled WGS sequence"/>
</dbReference>
<feature type="compositionally biased region" description="Low complexity" evidence="1">
    <location>
        <begin position="406"/>
        <end position="419"/>
    </location>
</feature>
<gene>
    <name evidence="2" type="ORF">BD311DRAFT_650428</name>
</gene>
<evidence type="ECO:0000256" key="1">
    <source>
        <dbReference type="SAM" id="MobiDB-lite"/>
    </source>
</evidence>
<feature type="region of interest" description="Disordered" evidence="1">
    <location>
        <begin position="1"/>
        <end position="130"/>
    </location>
</feature>
<dbReference type="EMBL" id="ML143388">
    <property type="protein sequence ID" value="TBU34408.1"/>
    <property type="molecule type" value="Genomic_DNA"/>
</dbReference>
<sequence>MTEDVDMDAPQISTLREDTTPEPNPARSKFRVKLLVGDKGEGSKASSVSSKHGRGDSDDEDEDEEDDEEEDQLIDDDDEEVARPARAIPPQVTAPPRGSPGRRAGRGRGGGRRGRGGGRAGAPVLAPGMIGLEPTSLEVISAPEIRAEVLDPNVAASGSALSQPTGRKKPGPPKGSTQRGARKKASKPSVKGTVNILKDADAESVSEAYAGTAASSPAPHDGSPEPDIPLSSIIPHPHPIIDDAPLDGVPLPVYPLPSKPFPVQPPPKIGTGFAPVIPLDKSGKHVRKWRQVNREVRGIAGGRWFVRSWVGEKESEFAAAVAASQAAAQSAAADGLSAAGLSLPKLSSVSISGTGRGRGRGARHNVADHASTVASSRAGSALPDSISAQLSKKRGSGPSTPSLDIPVVSVPVVSLPTAP</sequence>
<name>A0A4Q9N3D2_9APHY</name>
<accession>A0A4Q9N3D2</accession>
<feature type="region of interest" description="Disordered" evidence="1">
    <location>
        <begin position="350"/>
        <end position="419"/>
    </location>
</feature>
<evidence type="ECO:0000313" key="2">
    <source>
        <dbReference type="EMBL" id="TBU34408.1"/>
    </source>
</evidence>
<feature type="region of interest" description="Disordered" evidence="1">
    <location>
        <begin position="156"/>
        <end position="236"/>
    </location>
</feature>
<feature type="compositionally biased region" description="Acidic residues" evidence="1">
    <location>
        <begin position="57"/>
        <end position="80"/>
    </location>
</feature>
<protein>
    <submittedName>
        <fullName evidence="2">Uncharacterized protein</fullName>
    </submittedName>
</protein>
<proteinExistence type="predicted"/>